<evidence type="ECO:0000313" key="3">
    <source>
        <dbReference type="EMBL" id="NLR74321.1"/>
    </source>
</evidence>
<gene>
    <name evidence="3" type="ORF">HF682_04025</name>
</gene>
<sequence length="121" mass="12536">MTLKILIIALLIANLLMTWRVLQSAELGGRRMGPVLMIWALPLLGLLLAQAMLGGAGWAGASMSDDDDGPDLSYSSSNTWDSSADPPSEAACVNDSSDPGGSSDDDHDSCDSSDSSDSSSD</sequence>
<proteinExistence type="predicted"/>
<keyword evidence="2" id="KW-0812">Transmembrane</keyword>
<evidence type="ECO:0000256" key="2">
    <source>
        <dbReference type="SAM" id="Phobius"/>
    </source>
</evidence>
<feature type="region of interest" description="Disordered" evidence="1">
    <location>
        <begin position="59"/>
        <end position="121"/>
    </location>
</feature>
<feature type="transmembrane region" description="Helical" evidence="2">
    <location>
        <begin position="34"/>
        <end position="53"/>
    </location>
</feature>
<comment type="caution">
    <text evidence="3">The sequence shown here is derived from an EMBL/GenBank/DDBJ whole genome shotgun (WGS) entry which is preliminary data.</text>
</comment>
<name>A0A847RX20_9NEIS</name>
<evidence type="ECO:0000256" key="1">
    <source>
        <dbReference type="SAM" id="MobiDB-lite"/>
    </source>
</evidence>
<accession>A0A847RX20</accession>
<keyword evidence="2" id="KW-0472">Membrane</keyword>
<protein>
    <submittedName>
        <fullName evidence="3">Uncharacterized protein</fullName>
    </submittedName>
</protein>
<dbReference type="AlphaFoldDB" id="A0A847RX20"/>
<dbReference type="Proteomes" id="UP000587991">
    <property type="component" value="Unassembled WGS sequence"/>
</dbReference>
<feature type="compositionally biased region" description="Low complexity" evidence="1">
    <location>
        <begin position="112"/>
        <end position="121"/>
    </location>
</feature>
<dbReference type="RefSeq" id="WP_168875943.1">
    <property type="nucleotide sequence ID" value="NZ_JABAIM010000001.1"/>
</dbReference>
<dbReference type="EMBL" id="JABAIM010000001">
    <property type="protein sequence ID" value="NLR74321.1"/>
    <property type="molecule type" value="Genomic_DNA"/>
</dbReference>
<keyword evidence="2" id="KW-1133">Transmembrane helix</keyword>
<keyword evidence="4" id="KW-1185">Reference proteome</keyword>
<evidence type="ECO:0000313" key="4">
    <source>
        <dbReference type="Proteomes" id="UP000587991"/>
    </source>
</evidence>
<organism evidence="3 4">
    <name type="scientific">Leeia aquatica</name>
    <dbReference type="NCBI Taxonomy" id="2725557"/>
    <lineage>
        <taxon>Bacteria</taxon>
        <taxon>Pseudomonadati</taxon>
        <taxon>Pseudomonadota</taxon>
        <taxon>Betaproteobacteria</taxon>
        <taxon>Neisseriales</taxon>
        <taxon>Leeiaceae</taxon>
        <taxon>Leeia</taxon>
    </lineage>
</organism>
<reference evidence="3 4" key="1">
    <citation type="submission" date="2020-04" db="EMBL/GenBank/DDBJ databases">
        <title>Draft genome of Leeia sp. IMCC25680.</title>
        <authorList>
            <person name="Song J."/>
            <person name="Cho J.-C."/>
        </authorList>
    </citation>
    <scope>NUCLEOTIDE SEQUENCE [LARGE SCALE GENOMIC DNA]</scope>
    <source>
        <strain evidence="3 4">IMCC25680</strain>
    </source>
</reference>